<protein>
    <recommendedName>
        <fullName evidence="1">Immunity protein 30 domain-containing protein</fullName>
    </recommendedName>
</protein>
<keyword evidence="3" id="KW-1185">Reference proteome</keyword>
<reference evidence="3" key="1">
    <citation type="submission" date="2017-05" db="EMBL/GenBank/DDBJ databases">
        <authorList>
            <person name="Sung H."/>
        </authorList>
    </citation>
    <scope>NUCLEOTIDE SEQUENCE [LARGE SCALE GENOMIC DNA]</scope>
    <source>
        <strain evidence="3">AR23208</strain>
    </source>
</reference>
<evidence type="ECO:0000313" key="3">
    <source>
        <dbReference type="Proteomes" id="UP000195437"/>
    </source>
</evidence>
<dbReference type="EMBL" id="CP021434">
    <property type="protein sequence ID" value="ARU60927.1"/>
    <property type="molecule type" value="Genomic_DNA"/>
</dbReference>
<name>A0A1Y0IKB7_9BACL</name>
<organism evidence="2 3">
    <name type="scientific">Tumebacillus avium</name>
    <dbReference type="NCBI Taxonomy" id="1903704"/>
    <lineage>
        <taxon>Bacteria</taxon>
        <taxon>Bacillati</taxon>
        <taxon>Bacillota</taxon>
        <taxon>Bacilli</taxon>
        <taxon>Bacillales</taxon>
        <taxon>Alicyclobacillaceae</taxon>
        <taxon>Tumebacillus</taxon>
    </lineage>
</organism>
<dbReference type="KEGG" id="tum:CBW65_07405"/>
<dbReference type="OrthoDB" id="7009327at2"/>
<feature type="domain" description="Immunity protein 30" evidence="1">
    <location>
        <begin position="11"/>
        <end position="95"/>
    </location>
</feature>
<dbReference type="Pfam" id="PF15565">
    <property type="entry name" value="Imm30"/>
    <property type="match status" value="1"/>
</dbReference>
<dbReference type="InterPro" id="IPR029084">
    <property type="entry name" value="Imm30"/>
</dbReference>
<sequence length="142" mass="16082">MGITTEELYLRDFEVAIESMMNLGEESLISDLCLGFDDSAEHDEIMFGLVHAIECLDRVFGQEVALRKLAVSLPTLFPHAKGWAVILNKRILNHAPSLIIYAEVVKNLDPDKKELITSLIREIRDEPSRKFETKGATFIAYM</sequence>
<evidence type="ECO:0000313" key="2">
    <source>
        <dbReference type="EMBL" id="ARU60927.1"/>
    </source>
</evidence>
<dbReference type="AlphaFoldDB" id="A0A1Y0IKB7"/>
<gene>
    <name evidence="2" type="ORF">CBW65_07405</name>
</gene>
<proteinExistence type="predicted"/>
<evidence type="ECO:0000259" key="1">
    <source>
        <dbReference type="Pfam" id="PF15565"/>
    </source>
</evidence>
<accession>A0A1Y0IKB7</accession>
<dbReference type="Proteomes" id="UP000195437">
    <property type="component" value="Chromosome"/>
</dbReference>